<name>A0ABU1VGF7_9BURK</name>
<proteinExistence type="predicted"/>
<gene>
    <name evidence="1" type="ORF">J2X09_004040</name>
</gene>
<reference evidence="1 2" key="1">
    <citation type="submission" date="2023-07" db="EMBL/GenBank/DDBJ databases">
        <title>Sorghum-associated microbial communities from plants grown in Nebraska, USA.</title>
        <authorList>
            <person name="Schachtman D."/>
        </authorList>
    </citation>
    <scope>NUCLEOTIDE SEQUENCE [LARGE SCALE GENOMIC DNA]</scope>
    <source>
        <strain evidence="1 2">BE240</strain>
    </source>
</reference>
<evidence type="ECO:0000313" key="2">
    <source>
        <dbReference type="Proteomes" id="UP001265550"/>
    </source>
</evidence>
<evidence type="ECO:0000313" key="1">
    <source>
        <dbReference type="EMBL" id="MDR7096283.1"/>
    </source>
</evidence>
<dbReference type="RefSeq" id="WP_204735058.1">
    <property type="nucleotide sequence ID" value="NZ_JAVDWE010000013.1"/>
</dbReference>
<dbReference type="Proteomes" id="UP001265550">
    <property type="component" value="Unassembled WGS sequence"/>
</dbReference>
<dbReference type="InterPro" id="IPR045932">
    <property type="entry name" value="DUF6352"/>
</dbReference>
<accession>A0ABU1VGF7</accession>
<sequence length="360" mass="39945">MFETSSAIWSSCGHDLLNRNERGWLTPTDAYWRHWLARPELALVDESCAAERALHAALMDRPTRAVPSAELDAFEDDDARANHRLFLGFRDAVIAAGSLESAYAGFFKAGAIQVPPLFLDLVVQAVVCRLLEDDPDAWSWRAAEMLFRRQRVSVQDGRVLSGDSETLDMLNETGGLGEVGRLLLQGGAPLPDAQIEVLGEGNAQRYLHSRAGVGRFNFVLDLTHEVQNELPHGLTLTMTRAQSGLKALARVLEKWVRHFHGVDVAIQAETRVDDPAWRWHLGLDVESSALLNDLYQGVDVEAERQSRLISLFRLNFADPMDMQAEVRGKPVYLGLAMTAGGLLKLKPQNLLLNLPLARPV</sequence>
<comment type="caution">
    <text evidence="1">The sequence shown here is derived from an EMBL/GenBank/DDBJ whole genome shotgun (WGS) entry which is preliminary data.</text>
</comment>
<protein>
    <submittedName>
        <fullName evidence="1">Uncharacterized protein</fullName>
    </submittedName>
</protein>
<dbReference type="Pfam" id="PF19879">
    <property type="entry name" value="DUF6352"/>
    <property type="match status" value="1"/>
</dbReference>
<dbReference type="EMBL" id="JAVDWE010000013">
    <property type="protein sequence ID" value="MDR7096283.1"/>
    <property type="molecule type" value="Genomic_DNA"/>
</dbReference>
<keyword evidence="2" id="KW-1185">Reference proteome</keyword>
<organism evidence="1 2">
    <name type="scientific">Hydrogenophaga laconesensis</name>
    <dbReference type="NCBI Taxonomy" id="1805971"/>
    <lineage>
        <taxon>Bacteria</taxon>
        <taxon>Pseudomonadati</taxon>
        <taxon>Pseudomonadota</taxon>
        <taxon>Betaproteobacteria</taxon>
        <taxon>Burkholderiales</taxon>
        <taxon>Comamonadaceae</taxon>
        <taxon>Hydrogenophaga</taxon>
    </lineage>
</organism>